<evidence type="ECO:0000313" key="2">
    <source>
        <dbReference type="Proteomes" id="UP000008694"/>
    </source>
</evidence>
<name>D7LZJ3_ARALL</name>
<dbReference type="Gramene" id="scaffold_603535.1">
    <property type="protein sequence ID" value="scaffold_603535.1"/>
    <property type="gene ID" value="scaffold_603535.1"/>
</dbReference>
<dbReference type="AlphaFoldDB" id="D7LZJ3"/>
<accession>D7LZJ3</accession>
<dbReference type="EMBL" id="GL348718">
    <property type="protein sequence ID" value="EFH48839.1"/>
    <property type="molecule type" value="Genomic_DNA"/>
</dbReference>
<organism evidence="2">
    <name type="scientific">Arabidopsis lyrata subsp. lyrata</name>
    <name type="common">Lyre-leaved rock-cress</name>
    <dbReference type="NCBI Taxonomy" id="81972"/>
    <lineage>
        <taxon>Eukaryota</taxon>
        <taxon>Viridiplantae</taxon>
        <taxon>Streptophyta</taxon>
        <taxon>Embryophyta</taxon>
        <taxon>Tracheophyta</taxon>
        <taxon>Spermatophyta</taxon>
        <taxon>Magnoliopsida</taxon>
        <taxon>eudicotyledons</taxon>
        <taxon>Gunneridae</taxon>
        <taxon>Pentapetalae</taxon>
        <taxon>rosids</taxon>
        <taxon>malvids</taxon>
        <taxon>Brassicales</taxon>
        <taxon>Brassicaceae</taxon>
        <taxon>Camelineae</taxon>
        <taxon>Arabidopsis</taxon>
    </lineage>
</organism>
<keyword evidence="2" id="KW-1185">Reference proteome</keyword>
<evidence type="ECO:0000313" key="1">
    <source>
        <dbReference type="EMBL" id="EFH48839.1"/>
    </source>
</evidence>
<proteinExistence type="predicted"/>
<sequence length="106" mass="12919">MHSLISIILKLNLIEFEISSLSTWRDGPMEHHRRHCQHIYILSHHLHRCQHILYFHHPRLFHRQHTIYHNYLHQNYRNLQSPTTFGPNCHNSSPPPQIYHYPMTTN</sequence>
<reference evidence="2" key="1">
    <citation type="journal article" date="2011" name="Nat. Genet.">
        <title>The Arabidopsis lyrata genome sequence and the basis of rapid genome size change.</title>
        <authorList>
            <person name="Hu T.T."/>
            <person name="Pattyn P."/>
            <person name="Bakker E.G."/>
            <person name="Cao J."/>
            <person name="Cheng J.-F."/>
            <person name="Clark R.M."/>
            <person name="Fahlgren N."/>
            <person name="Fawcett J.A."/>
            <person name="Grimwood J."/>
            <person name="Gundlach H."/>
            <person name="Haberer G."/>
            <person name="Hollister J.D."/>
            <person name="Ossowski S."/>
            <person name="Ottilar R.P."/>
            <person name="Salamov A.A."/>
            <person name="Schneeberger K."/>
            <person name="Spannagl M."/>
            <person name="Wang X."/>
            <person name="Yang L."/>
            <person name="Nasrallah M.E."/>
            <person name="Bergelson J."/>
            <person name="Carrington J.C."/>
            <person name="Gaut B.S."/>
            <person name="Schmutz J."/>
            <person name="Mayer K.F.X."/>
            <person name="Van de Peer Y."/>
            <person name="Grigoriev I.V."/>
            <person name="Nordborg M."/>
            <person name="Weigel D."/>
            <person name="Guo Y.-L."/>
        </authorList>
    </citation>
    <scope>NUCLEOTIDE SEQUENCE [LARGE SCALE GENOMIC DNA]</scope>
    <source>
        <strain evidence="2">cv. MN47</strain>
    </source>
</reference>
<protein>
    <submittedName>
        <fullName evidence="1">Predicted protein</fullName>
    </submittedName>
</protein>
<dbReference type="HOGENOM" id="CLU_2226846_0_0_1"/>
<gene>
    <name evidence="1" type="ORF">ARALYDRAFT_911478</name>
</gene>
<dbReference type="Proteomes" id="UP000008694">
    <property type="component" value="Unassembled WGS sequence"/>
</dbReference>